<keyword evidence="8" id="KW-0812">Transmembrane</keyword>
<feature type="transmembrane region" description="Helical" evidence="8">
    <location>
        <begin position="57"/>
        <end position="85"/>
    </location>
</feature>
<organism evidence="10">
    <name type="scientific">Ditylum brightwellii</name>
    <dbReference type="NCBI Taxonomy" id="49249"/>
    <lineage>
        <taxon>Eukaryota</taxon>
        <taxon>Sar</taxon>
        <taxon>Stramenopiles</taxon>
        <taxon>Ochrophyta</taxon>
        <taxon>Bacillariophyta</taxon>
        <taxon>Mediophyceae</taxon>
        <taxon>Lithodesmiophycidae</taxon>
        <taxon>Lithodesmiales</taxon>
        <taxon>Lithodesmiaceae</taxon>
        <taxon>Ditylum</taxon>
    </lineage>
</organism>
<evidence type="ECO:0000256" key="3">
    <source>
        <dbReference type="ARBA" id="ARBA00022729"/>
    </source>
</evidence>
<dbReference type="GO" id="GO:0008889">
    <property type="term" value="F:glycerophosphodiester phosphodiesterase activity"/>
    <property type="evidence" value="ECO:0007669"/>
    <property type="project" value="UniProtKB-EC"/>
</dbReference>
<dbReference type="EC" id="3.1.4.46" evidence="2"/>
<evidence type="ECO:0000256" key="2">
    <source>
        <dbReference type="ARBA" id="ARBA00012247"/>
    </source>
</evidence>
<dbReference type="GO" id="GO:0006071">
    <property type="term" value="P:glycerol metabolic process"/>
    <property type="evidence" value="ECO:0007669"/>
    <property type="project" value="UniProtKB-KW"/>
</dbReference>
<feature type="transmembrane region" description="Helical" evidence="8">
    <location>
        <begin position="511"/>
        <end position="534"/>
    </location>
</feature>
<accession>A0A7S1YP45</accession>
<reference evidence="10" key="1">
    <citation type="submission" date="2021-01" db="EMBL/GenBank/DDBJ databases">
        <authorList>
            <person name="Corre E."/>
            <person name="Pelletier E."/>
            <person name="Niang G."/>
            <person name="Scheremetjew M."/>
            <person name="Finn R."/>
            <person name="Kale V."/>
            <person name="Holt S."/>
            <person name="Cochrane G."/>
            <person name="Meng A."/>
            <person name="Brown T."/>
            <person name="Cohen L."/>
        </authorList>
    </citation>
    <scope>NUCLEOTIDE SEQUENCE</scope>
    <source>
        <strain evidence="10">Pop2</strain>
    </source>
</reference>
<dbReference type="PROSITE" id="PS51704">
    <property type="entry name" value="GP_PDE"/>
    <property type="match status" value="1"/>
</dbReference>
<keyword evidence="8" id="KW-1133">Transmembrane helix</keyword>
<proteinExistence type="inferred from homology"/>
<dbReference type="InterPro" id="IPR030395">
    <property type="entry name" value="GP_PDE_dom"/>
</dbReference>
<evidence type="ECO:0000256" key="5">
    <source>
        <dbReference type="ARBA" id="ARBA00022801"/>
    </source>
</evidence>
<dbReference type="EMBL" id="HBGN01001069">
    <property type="protein sequence ID" value="CAD9314280.1"/>
    <property type="molecule type" value="Transcribed_RNA"/>
</dbReference>
<comment type="catalytic activity">
    <reaction evidence="6">
        <text>a sn-glycero-3-phosphodiester + H2O = an alcohol + sn-glycerol 3-phosphate + H(+)</text>
        <dbReference type="Rhea" id="RHEA:12969"/>
        <dbReference type="ChEBI" id="CHEBI:15377"/>
        <dbReference type="ChEBI" id="CHEBI:15378"/>
        <dbReference type="ChEBI" id="CHEBI:30879"/>
        <dbReference type="ChEBI" id="CHEBI:57597"/>
        <dbReference type="ChEBI" id="CHEBI:83408"/>
        <dbReference type="EC" id="3.1.4.46"/>
    </reaction>
</comment>
<keyword evidence="3" id="KW-0732">Signal</keyword>
<dbReference type="AlphaFoldDB" id="A0A7S1YP45"/>
<dbReference type="Pfam" id="PF03009">
    <property type="entry name" value="GDPD"/>
    <property type="match status" value="1"/>
</dbReference>
<evidence type="ECO:0000256" key="1">
    <source>
        <dbReference type="ARBA" id="ARBA00007277"/>
    </source>
</evidence>
<sequence length="577" mass="65555">MLQQQSQKIQEHEVFPRCTFDDCPSKRNRIGTIKRKRCTKRITVGKQKRINSTSSRFFFNNFLFSTSALLISPILFLWAGGLFLICATAVAESLLPEKEAIDRCPIRIPSSIDRPPIVIGHRGAAFNLPEHTIPAYRLALELGADYIEPDLVPTRDGHLVSYHGLDLGISTNIESIFPGRKRTMDANGETGYFVQDFTLEEIKLIKVRQRVEHRTKDFDDLFRIPSLSEIIDLLYDWKVNVRPRIGSNLNTSKTSGRPGLYAELKYPDLLQEDANISMADLFLKELKSHPESNELFFDKTECESLKFDEYLVPPLVVQSFEIKALKTMRELFELQTAPPKNGVEVEAPIWSNGLLPPLIILVSETKCFQNYESQEADENFWFEVVEARVNGIGPDKACLLTDHASLGRDFMETARLEHRLAVHPWTERMELSFVTPNHGFATAEDELMYLICVLKIDGIFAENVDLAVRVGMKGCDDYMYEGVSYGTNKKKNVEQRSHGTTVCYETEKEEVIIVGLAFCAFGLFLGASLTYWVMARCDRKKKRRNFDDGMAAIPSAEDYDDAGQGRRNVTGNELEML</sequence>
<dbReference type="PANTHER" id="PTHR43620">
    <property type="entry name" value="GLYCEROPHOSPHORYL DIESTER PHOSPHODIESTERASE"/>
    <property type="match status" value="1"/>
</dbReference>
<protein>
    <recommendedName>
        <fullName evidence="2">glycerophosphodiester phosphodiesterase</fullName>
        <ecNumber evidence="2">3.1.4.46</ecNumber>
    </recommendedName>
</protein>
<evidence type="ECO:0000256" key="8">
    <source>
        <dbReference type="SAM" id="Phobius"/>
    </source>
</evidence>
<evidence type="ECO:0000256" key="6">
    <source>
        <dbReference type="ARBA" id="ARBA00047512"/>
    </source>
</evidence>
<keyword evidence="5" id="KW-0378">Hydrolase</keyword>
<evidence type="ECO:0000256" key="7">
    <source>
        <dbReference type="SAM" id="MobiDB-lite"/>
    </source>
</evidence>
<dbReference type="SUPFAM" id="SSF51695">
    <property type="entry name" value="PLC-like phosphodiesterases"/>
    <property type="match status" value="1"/>
</dbReference>
<dbReference type="GO" id="GO:0006629">
    <property type="term" value="P:lipid metabolic process"/>
    <property type="evidence" value="ECO:0007669"/>
    <property type="project" value="InterPro"/>
</dbReference>
<dbReference type="Gene3D" id="3.20.20.190">
    <property type="entry name" value="Phosphatidylinositol (PI) phosphodiesterase"/>
    <property type="match status" value="1"/>
</dbReference>
<evidence type="ECO:0000313" key="10">
    <source>
        <dbReference type="EMBL" id="CAD9314280.1"/>
    </source>
</evidence>
<keyword evidence="8" id="KW-0472">Membrane</keyword>
<comment type="similarity">
    <text evidence="1">Belongs to the glycerophosphoryl diester phosphodiesterase family.</text>
</comment>
<dbReference type="PANTHER" id="PTHR43620:SF7">
    <property type="entry name" value="GLYCEROPHOSPHODIESTER PHOSPHODIESTERASE GDPD5-RELATED"/>
    <property type="match status" value="1"/>
</dbReference>
<keyword evidence="4" id="KW-0319">Glycerol metabolism</keyword>
<evidence type="ECO:0000259" key="9">
    <source>
        <dbReference type="PROSITE" id="PS51704"/>
    </source>
</evidence>
<feature type="region of interest" description="Disordered" evidence="7">
    <location>
        <begin position="557"/>
        <end position="577"/>
    </location>
</feature>
<dbReference type="InterPro" id="IPR017946">
    <property type="entry name" value="PLC-like_Pdiesterase_TIM-brl"/>
</dbReference>
<name>A0A7S1YP45_9STRA</name>
<feature type="domain" description="GP-PDE" evidence="9">
    <location>
        <begin position="116"/>
        <end position="471"/>
    </location>
</feature>
<evidence type="ECO:0000256" key="4">
    <source>
        <dbReference type="ARBA" id="ARBA00022798"/>
    </source>
</evidence>
<gene>
    <name evidence="10" type="ORF">DBRI1063_LOCUS686</name>
</gene>